<dbReference type="Proteomes" id="UP000239415">
    <property type="component" value="Unassembled WGS sequence"/>
</dbReference>
<evidence type="ECO:0000313" key="2">
    <source>
        <dbReference type="Proteomes" id="UP000239415"/>
    </source>
</evidence>
<dbReference type="InterPro" id="IPR011990">
    <property type="entry name" value="TPR-like_helical_dom_sf"/>
</dbReference>
<evidence type="ECO:0000313" key="1">
    <source>
        <dbReference type="EMBL" id="PRX05995.1"/>
    </source>
</evidence>
<dbReference type="InterPro" id="IPR019734">
    <property type="entry name" value="TPR_rpt"/>
</dbReference>
<dbReference type="RefSeq" id="WP_106331049.1">
    <property type="nucleotide sequence ID" value="NZ_BOMO01000186.1"/>
</dbReference>
<protein>
    <submittedName>
        <fullName evidence="1">Tetratricopeptide repeat protein</fullName>
    </submittedName>
</protein>
<accession>A0A2T0JEB2</accession>
<dbReference type="SMART" id="SM00028">
    <property type="entry name" value="TPR"/>
    <property type="match status" value="7"/>
</dbReference>
<organism evidence="1 2">
    <name type="scientific">Actinoplanes italicus</name>
    <dbReference type="NCBI Taxonomy" id="113567"/>
    <lineage>
        <taxon>Bacteria</taxon>
        <taxon>Bacillati</taxon>
        <taxon>Actinomycetota</taxon>
        <taxon>Actinomycetes</taxon>
        <taxon>Micromonosporales</taxon>
        <taxon>Micromonosporaceae</taxon>
        <taxon>Actinoplanes</taxon>
    </lineage>
</organism>
<comment type="caution">
    <text evidence="1">The sequence shown here is derived from an EMBL/GenBank/DDBJ whole genome shotgun (WGS) entry which is preliminary data.</text>
</comment>
<proteinExistence type="predicted"/>
<dbReference type="EMBL" id="PVMZ01000044">
    <property type="protein sequence ID" value="PRX05995.1"/>
    <property type="molecule type" value="Genomic_DNA"/>
</dbReference>
<reference evidence="1 2" key="1">
    <citation type="submission" date="2018-03" db="EMBL/GenBank/DDBJ databases">
        <title>Genomic Encyclopedia of Archaeal and Bacterial Type Strains, Phase II (KMG-II): from individual species to whole genera.</title>
        <authorList>
            <person name="Goeker M."/>
        </authorList>
    </citation>
    <scope>NUCLEOTIDE SEQUENCE [LARGE SCALE GENOMIC DNA]</scope>
    <source>
        <strain evidence="1 2">DSM 43146</strain>
    </source>
</reference>
<dbReference type="OrthoDB" id="3218567at2"/>
<dbReference type="PANTHER" id="PTHR19959:SF119">
    <property type="entry name" value="FUNGAL LIPASE-LIKE DOMAIN-CONTAINING PROTEIN"/>
    <property type="match status" value="1"/>
</dbReference>
<dbReference type="SUPFAM" id="SSF48452">
    <property type="entry name" value="TPR-like"/>
    <property type="match status" value="2"/>
</dbReference>
<sequence>MYEQNVTAVNGFAYGAINADIHVFGSGEPLYLLANWEPEPRSDPDWLRELPSRMLNARRAVVPFTRRDDELADLRRWRDNGPRLQVRWLHGPGGQGKSRLAAHFAAECAATGWKVVTALHGPDADPLQPGSQDLTVDGSHGLLLLIDYADRWRLSSLTWLLKNRLLHRIGVPTRILMLARGLDAWPALCAILDTHQAGTSSMHLPALSDRDDREAMFSVARDRFAGIYRLPGVLPDVPIEDPQFGLTLALHMAALVQVDAASHGLPSPAPGDGLTRYLLNREQLHWRRYGTRHRTMNQTVYTAALTGSLDRAHAVSVLRRLKIGPDPEQALADHSRCYPPDHPRRSTVLEPLYPDRLAEDFLALTVPGHTVDYPAQQWAPPIATNLLTTEPGTLTRSVTFLAHAADRWPHVGRQLLYPLLHRHPELALRAGGTALTTLAGVHQIELELLERLEPLLPAGPHVDLDIAAAAISTALTRDRLAKTTDPATRAGLHQTHATRLANAGRFEQALTATQDAVGIYRQLGAADAATYLPALAGALVDAGFCLIEMGRHRDSMGSSTEAADLYRTLVRADASHRGGLATALDNLGIAHTELNQPELALEPVREALEIRRALAEDQPSRYRTPLAASLINLGTLASRLGRRDDALAYTADAAAIYRDLTATDPDAYLPDLAMALANVATYTSEMGRLREAFGPAREALEIRRRLATANPGAYRPALAASLNSLGVLWSLAGRPDRALEPAEEAVIAYRSLAGTDPAAHEADLAGALTNLGIRRSEAGLADHALSPATEATEIYRRLAGADPATYLPGLAASLLNLAARHYDLDRPREAVVQASESVRILHQAAAGNPGAHLPDLATALTNLAAFLLEAGRPHEAIRPQRRALAIRRRLAATLPQAFLPGVANSLLNLGSVLAEAGRPGTAVRHTREAVTIYRRLSESDPDAYGSGLETALHNLAVQSRLVARRAAPSVSRARRLLSPAVHRRRSG</sequence>
<dbReference type="Gene3D" id="1.25.40.10">
    <property type="entry name" value="Tetratricopeptide repeat domain"/>
    <property type="match status" value="3"/>
</dbReference>
<dbReference type="AlphaFoldDB" id="A0A2T0JEB2"/>
<dbReference type="PANTHER" id="PTHR19959">
    <property type="entry name" value="KINESIN LIGHT CHAIN"/>
    <property type="match status" value="1"/>
</dbReference>
<dbReference type="Pfam" id="PF13374">
    <property type="entry name" value="TPR_10"/>
    <property type="match status" value="6"/>
</dbReference>
<keyword evidence="2" id="KW-1185">Reference proteome</keyword>
<gene>
    <name evidence="1" type="ORF">CLV67_14419</name>
</gene>
<name>A0A2T0JEB2_9ACTN</name>